<keyword evidence="1" id="KW-0732">Signal</keyword>
<organism evidence="2 3">
    <name type="scientific">Flavobacterium noncentrifugens</name>
    <dbReference type="NCBI Taxonomy" id="1128970"/>
    <lineage>
        <taxon>Bacteria</taxon>
        <taxon>Pseudomonadati</taxon>
        <taxon>Bacteroidota</taxon>
        <taxon>Flavobacteriia</taxon>
        <taxon>Flavobacteriales</taxon>
        <taxon>Flavobacteriaceae</taxon>
        <taxon>Flavobacterium</taxon>
    </lineage>
</organism>
<feature type="chain" id="PRO_5011775929" evidence="1">
    <location>
        <begin position="23"/>
        <end position="427"/>
    </location>
</feature>
<dbReference type="GO" id="GO:0035269">
    <property type="term" value="P:protein O-linked glycosylation via mannose"/>
    <property type="evidence" value="ECO:0007669"/>
    <property type="project" value="TreeGrafter"/>
</dbReference>
<dbReference type="AlphaFoldDB" id="A0A1G8ZYX7"/>
<keyword evidence="3" id="KW-1185">Reference proteome</keyword>
<reference evidence="2 3" key="1">
    <citation type="submission" date="2016-10" db="EMBL/GenBank/DDBJ databases">
        <authorList>
            <person name="de Groot N.N."/>
        </authorList>
    </citation>
    <scope>NUCLEOTIDE SEQUENCE [LARGE SCALE GENOMIC DNA]</scope>
    <source>
        <strain evidence="2 3">CGMCC 1.10076</strain>
    </source>
</reference>
<accession>A0A1G8ZYX7</accession>
<dbReference type="RefSeq" id="WP_091396727.1">
    <property type="nucleotide sequence ID" value="NZ_BKAI01000008.1"/>
</dbReference>
<dbReference type="InterPro" id="IPR011990">
    <property type="entry name" value="TPR-like_helical_dom_sf"/>
</dbReference>
<dbReference type="InterPro" id="IPR019734">
    <property type="entry name" value="TPR_rpt"/>
</dbReference>
<gene>
    <name evidence="2" type="ORF">SAMN04487935_2797</name>
</gene>
<dbReference type="EMBL" id="FNEZ01000004">
    <property type="protein sequence ID" value="SDK20147.1"/>
    <property type="molecule type" value="Genomic_DNA"/>
</dbReference>
<protein>
    <submittedName>
        <fullName evidence="2">Tetratricopeptide repeat-containing protein</fullName>
    </submittedName>
</protein>
<dbReference type="SMART" id="SM00028">
    <property type="entry name" value="TPR"/>
    <property type="match status" value="3"/>
</dbReference>
<dbReference type="GO" id="GO:0000030">
    <property type="term" value="F:mannosyltransferase activity"/>
    <property type="evidence" value="ECO:0007669"/>
    <property type="project" value="TreeGrafter"/>
</dbReference>
<evidence type="ECO:0000313" key="2">
    <source>
        <dbReference type="EMBL" id="SDK20147.1"/>
    </source>
</evidence>
<dbReference type="PANTHER" id="PTHR44395">
    <property type="match status" value="1"/>
</dbReference>
<dbReference type="Pfam" id="PF13432">
    <property type="entry name" value="TPR_16"/>
    <property type="match status" value="1"/>
</dbReference>
<dbReference type="PANTHER" id="PTHR44395:SF1">
    <property type="entry name" value="PROTEIN O-MANNOSYL-TRANSFERASE TMTC3"/>
    <property type="match status" value="1"/>
</dbReference>
<dbReference type="Proteomes" id="UP000199580">
    <property type="component" value="Unassembled WGS sequence"/>
</dbReference>
<sequence length="427" mass="47332">MKNKFVILASALLISAAGFAQKDQIKAAEKALKGGNPAEAVNQLKQAEGVIANATDAEKAQYNFVKGNAFKELAVKKIEVSKNLSAAAKAYQEVLTVEKVSGKSKYSEESKVALASVKSQMIDAAVEEGKKNNNKLAADLLYTVYELDKTDSEKLYYAASYAVTDKDYDRALSYYEELKKSGYSGEGTNYYAKNAISDQEEYFGNNAAAKTDRDNKVRLKLYSASRDEKVASKKGEIYKNIALILIQKGKTDEAKAALAQARTENPDDVSLIMAEANIFLELKDYENYKKSVDQVLAKNPNDADLLYNLGVISSKTDTKTAEDYYKRAIAIKPDYTNAYLNLAIMKLDGEKKLIDEMNKLGTSEKDNKRYEVLKKQRNDLFTSAIPYLEKAFELDPKNADVGTTLMNVYGALEMTDKKKALKAKLGK</sequence>
<dbReference type="SUPFAM" id="SSF48452">
    <property type="entry name" value="TPR-like"/>
    <property type="match status" value="1"/>
</dbReference>
<proteinExistence type="predicted"/>
<evidence type="ECO:0000256" key="1">
    <source>
        <dbReference type="SAM" id="SignalP"/>
    </source>
</evidence>
<evidence type="ECO:0000313" key="3">
    <source>
        <dbReference type="Proteomes" id="UP000199580"/>
    </source>
</evidence>
<name>A0A1G8ZYX7_9FLAO</name>
<dbReference type="Gene3D" id="1.25.40.10">
    <property type="entry name" value="Tetratricopeptide repeat domain"/>
    <property type="match status" value="1"/>
</dbReference>
<dbReference type="STRING" id="1128970.SAMN04487935_2797"/>
<dbReference type="OrthoDB" id="1149028at2"/>
<feature type="signal peptide" evidence="1">
    <location>
        <begin position="1"/>
        <end position="22"/>
    </location>
</feature>